<protein>
    <recommendedName>
        <fullName evidence="4">Lipocalin-like domain-containing protein</fullName>
    </recommendedName>
</protein>
<proteinExistence type="predicted"/>
<feature type="chain" id="PRO_5031450437" description="Lipocalin-like domain-containing protein" evidence="1">
    <location>
        <begin position="25"/>
        <end position="150"/>
    </location>
</feature>
<feature type="signal peptide" evidence="1">
    <location>
        <begin position="1"/>
        <end position="24"/>
    </location>
</feature>
<evidence type="ECO:0000313" key="3">
    <source>
        <dbReference type="Proteomes" id="UP000541352"/>
    </source>
</evidence>
<dbReference type="Proteomes" id="UP000541352">
    <property type="component" value="Unassembled WGS sequence"/>
</dbReference>
<keyword evidence="3" id="KW-1185">Reference proteome</keyword>
<evidence type="ECO:0008006" key="4">
    <source>
        <dbReference type="Google" id="ProtNLM"/>
    </source>
</evidence>
<evidence type="ECO:0000313" key="2">
    <source>
        <dbReference type="EMBL" id="MBB3838074.1"/>
    </source>
</evidence>
<accession>A0A7W5ZJK1</accession>
<gene>
    <name evidence="2" type="ORF">FHS57_002071</name>
</gene>
<sequence>MKQLRLTSALLVLLMAFVITSCSKKDEPEPSMGDQVAGTYTLTKVTVSGFTADMPFTNPTTGVTLSGKIVATKVADDKATAILTLTDKDKTGKVTDDVSNLGEVTLKKAATGEIEAYSGTIKVATYTGGLLTISAVDADLGPISFVGKKN</sequence>
<name>A0A7W5ZJK1_9BACT</name>
<dbReference type="PROSITE" id="PS51257">
    <property type="entry name" value="PROKAR_LIPOPROTEIN"/>
    <property type="match status" value="1"/>
</dbReference>
<reference evidence="2 3" key="1">
    <citation type="submission" date="2020-08" db="EMBL/GenBank/DDBJ databases">
        <title>Genomic Encyclopedia of Type Strains, Phase IV (KMG-IV): sequencing the most valuable type-strain genomes for metagenomic binning, comparative biology and taxonomic classification.</title>
        <authorList>
            <person name="Goeker M."/>
        </authorList>
    </citation>
    <scope>NUCLEOTIDE SEQUENCE [LARGE SCALE GENOMIC DNA]</scope>
    <source>
        <strain evidence="2 3">DSM 17976</strain>
    </source>
</reference>
<dbReference type="EMBL" id="JACIBY010000003">
    <property type="protein sequence ID" value="MBB3838074.1"/>
    <property type="molecule type" value="Genomic_DNA"/>
</dbReference>
<evidence type="ECO:0000256" key="1">
    <source>
        <dbReference type="SAM" id="SignalP"/>
    </source>
</evidence>
<comment type="caution">
    <text evidence="2">The sequence shown here is derived from an EMBL/GenBank/DDBJ whole genome shotgun (WGS) entry which is preliminary data.</text>
</comment>
<organism evidence="2 3">
    <name type="scientific">Runella defluvii</name>
    <dbReference type="NCBI Taxonomy" id="370973"/>
    <lineage>
        <taxon>Bacteria</taxon>
        <taxon>Pseudomonadati</taxon>
        <taxon>Bacteroidota</taxon>
        <taxon>Cytophagia</taxon>
        <taxon>Cytophagales</taxon>
        <taxon>Spirosomataceae</taxon>
        <taxon>Runella</taxon>
    </lineage>
</organism>
<dbReference type="RefSeq" id="WP_183973132.1">
    <property type="nucleotide sequence ID" value="NZ_JACIBY010000003.1"/>
</dbReference>
<keyword evidence="1" id="KW-0732">Signal</keyword>
<dbReference type="AlphaFoldDB" id="A0A7W5ZJK1"/>